<dbReference type="EMBL" id="LAZR01000008">
    <property type="protein sequence ID" value="KKO09117.1"/>
    <property type="molecule type" value="Genomic_DNA"/>
</dbReference>
<keyword evidence="3" id="KW-0408">Iron</keyword>
<keyword evidence="1" id="KW-0349">Heme</keyword>
<dbReference type="AlphaFoldDB" id="A0A0F9YAJ8"/>
<dbReference type="GO" id="GO:0046872">
    <property type="term" value="F:metal ion binding"/>
    <property type="evidence" value="ECO:0007669"/>
    <property type="project" value="UniProtKB-KW"/>
</dbReference>
<dbReference type="PROSITE" id="PS51007">
    <property type="entry name" value="CYTC"/>
    <property type="match status" value="2"/>
</dbReference>
<dbReference type="GO" id="GO:0020037">
    <property type="term" value="F:heme binding"/>
    <property type="evidence" value="ECO:0007669"/>
    <property type="project" value="InterPro"/>
</dbReference>
<accession>A0A0F9YAJ8</accession>
<dbReference type="Pfam" id="PF00034">
    <property type="entry name" value="Cytochrom_C"/>
    <property type="match status" value="1"/>
</dbReference>
<dbReference type="Gene3D" id="1.10.760.10">
    <property type="entry name" value="Cytochrome c-like domain"/>
    <property type="match status" value="1"/>
</dbReference>
<dbReference type="InterPro" id="IPR051459">
    <property type="entry name" value="Cytochrome_c-type_DH"/>
</dbReference>
<reference evidence="5" key="1">
    <citation type="journal article" date="2015" name="Nature">
        <title>Complex archaea that bridge the gap between prokaryotes and eukaryotes.</title>
        <authorList>
            <person name="Spang A."/>
            <person name="Saw J.H."/>
            <person name="Jorgensen S.L."/>
            <person name="Zaremba-Niedzwiedzka K."/>
            <person name="Martijn J."/>
            <person name="Lind A.E."/>
            <person name="van Eijk R."/>
            <person name="Schleper C."/>
            <person name="Guy L."/>
            <person name="Ettema T.J."/>
        </authorList>
    </citation>
    <scope>NUCLEOTIDE SEQUENCE</scope>
</reference>
<evidence type="ECO:0000256" key="2">
    <source>
        <dbReference type="ARBA" id="ARBA00022723"/>
    </source>
</evidence>
<dbReference type="GO" id="GO:0009055">
    <property type="term" value="F:electron transfer activity"/>
    <property type="evidence" value="ECO:0007669"/>
    <property type="project" value="InterPro"/>
</dbReference>
<organism evidence="5">
    <name type="scientific">marine sediment metagenome</name>
    <dbReference type="NCBI Taxonomy" id="412755"/>
    <lineage>
        <taxon>unclassified sequences</taxon>
        <taxon>metagenomes</taxon>
        <taxon>ecological metagenomes</taxon>
    </lineage>
</organism>
<feature type="domain" description="Cytochrome c" evidence="4">
    <location>
        <begin position="178"/>
        <end position="284"/>
    </location>
</feature>
<evidence type="ECO:0000313" key="5">
    <source>
        <dbReference type="EMBL" id="KKO09117.1"/>
    </source>
</evidence>
<sequence>MKTRLLFVLIAIAGVGIGIFLRSPSVADATVPNGDDAIERGRYLVHAGGCISCHEDDNGSLSGGMAIESPFGTFYASNITPDPDTGIGNWQGRDFLLALKHGRTPDGSFYFPAFPYRAYADISDDDALAIAAYLMSLEPVAAQAPEHDLPVWVGRWQMAGWNLLADMAEPASVTYQDPQIARGAYLTRSLGHCGECHTPRNALGIPAFDQEFAGADMPDGHVEAINPEALANWSEDDLALFLFIGLKPDGDYVGGKMEPVIEHNTGQLSDEDRQAMAAFLKRGQ</sequence>
<dbReference type="PANTHER" id="PTHR35008">
    <property type="entry name" value="BLL4482 PROTEIN-RELATED"/>
    <property type="match status" value="1"/>
</dbReference>
<proteinExistence type="predicted"/>
<dbReference type="SUPFAM" id="SSF46626">
    <property type="entry name" value="Cytochrome c"/>
    <property type="match status" value="2"/>
</dbReference>
<evidence type="ECO:0000256" key="1">
    <source>
        <dbReference type="ARBA" id="ARBA00022617"/>
    </source>
</evidence>
<keyword evidence="2" id="KW-0479">Metal-binding</keyword>
<feature type="domain" description="Cytochrome c" evidence="4">
    <location>
        <begin position="36"/>
        <end position="138"/>
    </location>
</feature>
<evidence type="ECO:0000256" key="3">
    <source>
        <dbReference type="ARBA" id="ARBA00023004"/>
    </source>
</evidence>
<name>A0A0F9YAJ8_9ZZZZ</name>
<protein>
    <recommendedName>
        <fullName evidence="4">Cytochrome c domain-containing protein</fullName>
    </recommendedName>
</protein>
<dbReference type="InterPro" id="IPR036909">
    <property type="entry name" value="Cyt_c-like_dom_sf"/>
</dbReference>
<evidence type="ECO:0000259" key="4">
    <source>
        <dbReference type="PROSITE" id="PS51007"/>
    </source>
</evidence>
<comment type="caution">
    <text evidence="5">The sequence shown here is derived from an EMBL/GenBank/DDBJ whole genome shotgun (WGS) entry which is preliminary data.</text>
</comment>
<dbReference type="InterPro" id="IPR009056">
    <property type="entry name" value="Cyt_c-like_dom"/>
</dbReference>
<gene>
    <name evidence="5" type="ORF">LCGC14_0042360</name>
</gene>
<dbReference type="PANTHER" id="PTHR35008:SF8">
    <property type="entry name" value="ALCOHOL DEHYDROGENASE CYTOCHROME C SUBUNIT"/>
    <property type="match status" value="1"/>
</dbReference>